<name>A0A217EQM8_9CAUD</name>
<dbReference type="Gene3D" id="3.60.21.10">
    <property type="match status" value="1"/>
</dbReference>
<accession>A0A217EQM8</accession>
<dbReference type="InterPro" id="IPR004843">
    <property type="entry name" value="Calcineurin-like_PHP"/>
</dbReference>
<dbReference type="Proteomes" id="UP000224660">
    <property type="component" value="Segment"/>
</dbReference>
<gene>
    <name evidence="2" type="ORF">Goe2_c11100</name>
</gene>
<dbReference type="Pfam" id="PF00149">
    <property type="entry name" value="Metallophos"/>
    <property type="match status" value="1"/>
</dbReference>
<sequence>MKIAVFSDLHAHKYKEFDKVSDLTGSTRLDSLLDVLDQIKEHCLDMGITQILFAGDMFHVRGRVDTVVQNRIYDKFKEICASGIKVLAIPGNHDDHNNKDLPEHSLHMFKDIEGMTVIDTLDHYILDDGTPVVCCRYSKNAQMVKDYINSIDPSQFENQPLLLAHLGVSGGLIGKSSYVMADAFSVEDLRPDIFKYIILGHFHRRQFLGGYKHVLYTGAPLQHSFSDEGEHKGFYIVDTARRCQIDFMPLESPMFHTVTKEIIEKSEECTGDHVLGNILYTGLERGDFFRVLLKENEVDWFNSVVSKYEGLQYKIVLEKQYTQETRVDVQVGMPFEEIVAKYAEEFNPDAKEVGLKILSAVQDK</sequence>
<dbReference type="PANTHER" id="PTHR30337">
    <property type="entry name" value="COMPONENT OF ATP-DEPENDENT DSDNA EXONUCLEASE"/>
    <property type="match status" value="1"/>
</dbReference>
<dbReference type="InterPro" id="IPR050535">
    <property type="entry name" value="DNA_Repair-Maintenance_Comp"/>
</dbReference>
<dbReference type="PANTHER" id="PTHR30337:SF0">
    <property type="entry name" value="NUCLEASE SBCCD SUBUNIT D"/>
    <property type="match status" value="1"/>
</dbReference>
<reference evidence="2 3" key="1">
    <citation type="journal article" date="2017" name="Viruses">
        <title>Characterization of Bacillus subtilis Viruses vB_BsuM-Goe2 and vB_BsuM-Goe3.</title>
        <authorList>
            <person name="Willms I.M."/>
            <person name="Hoppert M."/>
            <person name="Hertel R."/>
        </authorList>
    </citation>
    <scope>NUCLEOTIDE SEQUENCE [LARGE SCALE GENOMIC DNA]</scope>
</reference>
<proteinExistence type="predicted"/>
<evidence type="ECO:0000313" key="2">
    <source>
        <dbReference type="EMBL" id="APZ82347.1"/>
    </source>
</evidence>
<dbReference type="InterPro" id="IPR029052">
    <property type="entry name" value="Metallo-depent_PP-like"/>
</dbReference>
<evidence type="ECO:0000313" key="3">
    <source>
        <dbReference type="Proteomes" id="UP000224660"/>
    </source>
</evidence>
<dbReference type="EMBL" id="KY368639">
    <property type="protein sequence ID" value="APZ82347.1"/>
    <property type="molecule type" value="Genomic_DNA"/>
</dbReference>
<feature type="domain" description="Calcineurin-like phosphoesterase" evidence="1">
    <location>
        <begin position="1"/>
        <end position="204"/>
    </location>
</feature>
<evidence type="ECO:0000259" key="1">
    <source>
        <dbReference type="Pfam" id="PF00149"/>
    </source>
</evidence>
<protein>
    <submittedName>
        <fullName evidence="2">Phosphoesterase</fullName>
    </submittedName>
</protein>
<dbReference type="SUPFAM" id="SSF56300">
    <property type="entry name" value="Metallo-dependent phosphatases"/>
    <property type="match status" value="1"/>
</dbReference>
<dbReference type="GO" id="GO:0016787">
    <property type="term" value="F:hydrolase activity"/>
    <property type="evidence" value="ECO:0007669"/>
    <property type="project" value="InterPro"/>
</dbReference>
<organism evidence="2 3">
    <name type="scientific">Bacillus phage vB_BsuM-Goe2</name>
    <dbReference type="NCBI Taxonomy" id="1933062"/>
    <lineage>
        <taxon>Viruses</taxon>
        <taxon>Duplodnaviria</taxon>
        <taxon>Heunggongvirae</taxon>
        <taxon>Uroviricota</taxon>
        <taxon>Caudoviricetes</taxon>
        <taxon>Herelleviridae</taxon>
        <taxon>Spounavirinae</taxon>
        <taxon>Okubovirus</taxon>
        <taxon>Okubovirus camphawk</taxon>
    </lineage>
</organism>